<gene>
    <name evidence="2" type="ORF">ERS008530_03896</name>
</gene>
<dbReference type="EMBL" id="CPZJ01000019">
    <property type="protein sequence ID" value="CNG49151.1"/>
    <property type="molecule type" value="Genomic_DNA"/>
</dbReference>
<keyword evidence="1" id="KW-0472">Membrane</keyword>
<evidence type="ECO:0000313" key="3">
    <source>
        <dbReference type="Proteomes" id="UP000038750"/>
    </source>
</evidence>
<evidence type="ECO:0000256" key="1">
    <source>
        <dbReference type="SAM" id="Phobius"/>
    </source>
</evidence>
<keyword evidence="1" id="KW-0812">Transmembrane</keyword>
<evidence type="ECO:0000313" key="2">
    <source>
        <dbReference type="EMBL" id="CNG49151.1"/>
    </source>
</evidence>
<dbReference type="NCBIfam" id="NF033887">
    <property type="entry name" value="conj_TraX"/>
    <property type="match status" value="1"/>
</dbReference>
<accession>A0A0T9MUN5</accession>
<protein>
    <recommendedName>
        <fullName evidence="4">Conjugal transfer protein TraX</fullName>
    </recommendedName>
</protein>
<dbReference type="OrthoDB" id="6638409at2"/>
<name>A0A0T9MUN5_YERIN</name>
<evidence type="ECO:0008006" key="4">
    <source>
        <dbReference type="Google" id="ProtNLM"/>
    </source>
</evidence>
<dbReference type="InterPro" id="IPR049599">
    <property type="entry name" value="TraX-like"/>
</dbReference>
<keyword evidence="1" id="KW-1133">Transmembrane helix</keyword>
<dbReference type="Proteomes" id="UP000038750">
    <property type="component" value="Unassembled WGS sequence"/>
</dbReference>
<dbReference type="AlphaFoldDB" id="A0A0T9MUN5"/>
<sequence length="205" mass="23062">MTNKAEKSPQWGKRLSKGLYYSTNIILPLSEARYAASKIGPSLFNNFKRLKHLSPSNQLELRLKEPILSFEQAVAASGLSVNGLLRRFKRRKMVCLILAAVPSLLAIGLLLAIAVSSIYTPLVLVKGFVLILVLLSLAAVPFVQALICTWRLWQLNQQRTSPEERGGFNDFLVEVCWFKSTISSSLQVKSKKRLLDIRKCPLKHR</sequence>
<feature type="transmembrane region" description="Helical" evidence="1">
    <location>
        <begin position="94"/>
        <end position="115"/>
    </location>
</feature>
<dbReference type="RefSeq" id="WP_050074475.1">
    <property type="nucleotide sequence ID" value="NZ_CPZJ01000019.1"/>
</dbReference>
<feature type="transmembrane region" description="Helical" evidence="1">
    <location>
        <begin position="127"/>
        <end position="153"/>
    </location>
</feature>
<organism evidence="2 3">
    <name type="scientific">Yersinia intermedia</name>
    <dbReference type="NCBI Taxonomy" id="631"/>
    <lineage>
        <taxon>Bacteria</taxon>
        <taxon>Pseudomonadati</taxon>
        <taxon>Pseudomonadota</taxon>
        <taxon>Gammaproteobacteria</taxon>
        <taxon>Enterobacterales</taxon>
        <taxon>Yersiniaceae</taxon>
        <taxon>Yersinia</taxon>
    </lineage>
</organism>
<proteinExistence type="predicted"/>
<reference evidence="2 3" key="1">
    <citation type="submission" date="2015-03" db="EMBL/GenBank/DDBJ databases">
        <authorList>
            <person name="Murphy D."/>
        </authorList>
    </citation>
    <scope>NUCLEOTIDE SEQUENCE [LARGE SCALE GENOMIC DNA]</scope>
    <source>
        <strain evidence="2 3">BR165/97</strain>
    </source>
</reference>